<dbReference type="GO" id="GO:0005730">
    <property type="term" value="C:nucleolus"/>
    <property type="evidence" value="ECO:0007669"/>
    <property type="project" value="UniProtKB-SubCell"/>
</dbReference>
<evidence type="ECO:0000256" key="3">
    <source>
        <dbReference type="ARBA" id="ARBA00023242"/>
    </source>
</evidence>
<dbReference type="GO" id="GO:0003924">
    <property type="term" value="F:GTPase activity"/>
    <property type="evidence" value="ECO:0007669"/>
    <property type="project" value="TreeGrafter"/>
</dbReference>
<dbReference type="GO" id="GO:0030688">
    <property type="term" value="C:preribosome, small subunit precursor"/>
    <property type="evidence" value="ECO:0007669"/>
    <property type="project" value="TreeGrafter"/>
</dbReference>
<keyword evidence="3" id="KW-0539">Nucleus</keyword>
<dbReference type="InterPro" id="IPR012948">
    <property type="entry name" value="AARP2CN"/>
</dbReference>
<dbReference type="Proteomes" id="UP000276215">
    <property type="component" value="Unassembled WGS sequence"/>
</dbReference>
<feature type="domain" description="Bms1-type G" evidence="6">
    <location>
        <begin position="87"/>
        <end position="243"/>
    </location>
</feature>
<gene>
    <name evidence="7" type="ORF">L873DRAFT_1700144</name>
</gene>
<dbReference type="Pfam" id="PF04950">
    <property type="entry name" value="RIBIOP_C"/>
    <property type="match status" value="1"/>
</dbReference>
<dbReference type="SMART" id="SM00785">
    <property type="entry name" value="AARP2CN"/>
    <property type="match status" value="1"/>
</dbReference>
<dbReference type="GO" id="GO:0034511">
    <property type="term" value="F:U3 snoRNA binding"/>
    <property type="evidence" value="ECO:0007669"/>
    <property type="project" value="TreeGrafter"/>
</dbReference>
<evidence type="ECO:0000313" key="7">
    <source>
        <dbReference type="EMBL" id="RPA94819.1"/>
    </source>
</evidence>
<evidence type="ECO:0000256" key="2">
    <source>
        <dbReference type="ARBA" id="ARBA00022517"/>
    </source>
</evidence>
<dbReference type="GO" id="GO:0005525">
    <property type="term" value="F:GTP binding"/>
    <property type="evidence" value="ECO:0007669"/>
    <property type="project" value="TreeGrafter"/>
</dbReference>
<dbReference type="OrthoDB" id="119302at2759"/>
<evidence type="ECO:0000259" key="6">
    <source>
        <dbReference type="PROSITE" id="PS51714"/>
    </source>
</evidence>
<evidence type="ECO:0000256" key="4">
    <source>
        <dbReference type="ARBA" id="ARBA00038288"/>
    </source>
</evidence>
<proteinExistence type="inferred from homology"/>
<evidence type="ECO:0000256" key="5">
    <source>
        <dbReference type="SAM" id="MobiDB-lite"/>
    </source>
</evidence>
<dbReference type="EMBL" id="ML120433">
    <property type="protein sequence ID" value="RPA94819.1"/>
    <property type="molecule type" value="Genomic_DNA"/>
</dbReference>
<dbReference type="GO" id="GO:0000462">
    <property type="term" value="P:maturation of SSU-rRNA from tricistronic rRNA transcript (SSU-rRNA, 5.8S rRNA, LSU-rRNA)"/>
    <property type="evidence" value="ECO:0007669"/>
    <property type="project" value="TreeGrafter"/>
</dbReference>
<feature type="region of interest" description="Disordered" evidence="5">
    <location>
        <begin position="1"/>
        <end position="69"/>
    </location>
</feature>
<comment type="subcellular location">
    <subcellularLocation>
        <location evidence="1">Nucleus</location>
        <location evidence="1">Nucleolus</location>
    </subcellularLocation>
</comment>
<keyword evidence="8" id="KW-1185">Reference proteome</keyword>
<keyword evidence="2" id="KW-0690">Ribosome biogenesis</keyword>
<dbReference type="GO" id="GO:0000479">
    <property type="term" value="P:endonucleolytic cleavage of tricistronic rRNA transcript (SSU-rRNA, 5.8S rRNA, LSU-rRNA)"/>
    <property type="evidence" value="ECO:0007669"/>
    <property type="project" value="TreeGrafter"/>
</dbReference>
<protein>
    <submittedName>
        <fullName evidence="7">DUF663-domain-containing protein</fullName>
    </submittedName>
</protein>
<comment type="similarity">
    <text evidence="4">Belongs to the TRAFAC class translation factor GTPase superfamily. Bms1-like GTPase family. TSR1 subfamily.</text>
</comment>
<dbReference type="AlphaFoldDB" id="A0A3N4J956"/>
<feature type="compositionally biased region" description="Basic residues" evidence="5">
    <location>
        <begin position="1"/>
        <end position="35"/>
    </location>
</feature>
<organism evidence="7 8">
    <name type="scientific">Choiromyces venosus 120613-1</name>
    <dbReference type="NCBI Taxonomy" id="1336337"/>
    <lineage>
        <taxon>Eukaryota</taxon>
        <taxon>Fungi</taxon>
        <taxon>Dikarya</taxon>
        <taxon>Ascomycota</taxon>
        <taxon>Pezizomycotina</taxon>
        <taxon>Pezizomycetes</taxon>
        <taxon>Pezizales</taxon>
        <taxon>Tuberaceae</taxon>
        <taxon>Choiromyces</taxon>
    </lineage>
</organism>
<dbReference type="PANTHER" id="PTHR12858">
    <property type="entry name" value="RIBOSOME BIOGENESIS PROTEIN"/>
    <property type="match status" value="1"/>
</dbReference>
<dbReference type="SMART" id="SM01362">
    <property type="entry name" value="DUF663"/>
    <property type="match status" value="1"/>
</dbReference>
<evidence type="ECO:0000313" key="8">
    <source>
        <dbReference type="Proteomes" id="UP000276215"/>
    </source>
</evidence>
<dbReference type="InterPro" id="IPR030387">
    <property type="entry name" value="G_Bms1/Tsr1_dom"/>
</dbReference>
<dbReference type="Pfam" id="PF22298">
    <property type="entry name" value="Tsr1_G-like"/>
    <property type="match status" value="1"/>
</dbReference>
<dbReference type="InterPro" id="IPR007034">
    <property type="entry name" value="BMS1_TSR1_C"/>
</dbReference>
<dbReference type="PROSITE" id="PS51714">
    <property type="entry name" value="G_BMS1"/>
    <property type="match status" value="1"/>
</dbReference>
<accession>A0A3N4J956</accession>
<reference evidence="7 8" key="1">
    <citation type="journal article" date="2018" name="Nat. Ecol. Evol.">
        <title>Pezizomycetes genomes reveal the molecular basis of ectomycorrhizal truffle lifestyle.</title>
        <authorList>
            <person name="Murat C."/>
            <person name="Payen T."/>
            <person name="Noel B."/>
            <person name="Kuo A."/>
            <person name="Morin E."/>
            <person name="Chen J."/>
            <person name="Kohler A."/>
            <person name="Krizsan K."/>
            <person name="Balestrini R."/>
            <person name="Da Silva C."/>
            <person name="Montanini B."/>
            <person name="Hainaut M."/>
            <person name="Levati E."/>
            <person name="Barry K.W."/>
            <person name="Belfiori B."/>
            <person name="Cichocki N."/>
            <person name="Clum A."/>
            <person name="Dockter R.B."/>
            <person name="Fauchery L."/>
            <person name="Guy J."/>
            <person name="Iotti M."/>
            <person name="Le Tacon F."/>
            <person name="Lindquist E.A."/>
            <person name="Lipzen A."/>
            <person name="Malagnac F."/>
            <person name="Mello A."/>
            <person name="Molinier V."/>
            <person name="Miyauchi S."/>
            <person name="Poulain J."/>
            <person name="Riccioni C."/>
            <person name="Rubini A."/>
            <person name="Sitrit Y."/>
            <person name="Splivallo R."/>
            <person name="Traeger S."/>
            <person name="Wang M."/>
            <person name="Zifcakova L."/>
            <person name="Wipf D."/>
            <person name="Zambonelli A."/>
            <person name="Paolocci F."/>
            <person name="Nowrousian M."/>
            <person name="Ottonello S."/>
            <person name="Baldrian P."/>
            <person name="Spatafora J.W."/>
            <person name="Henrissat B."/>
            <person name="Nagy L.G."/>
            <person name="Aury J.M."/>
            <person name="Wincker P."/>
            <person name="Grigoriev I.V."/>
            <person name="Bonfante P."/>
            <person name="Martin F.M."/>
        </authorList>
    </citation>
    <scope>NUCLEOTIDE SEQUENCE [LARGE SCALE GENOMIC DNA]</scope>
    <source>
        <strain evidence="7 8">120613-1</strain>
    </source>
</reference>
<dbReference type="STRING" id="1336337.A0A3N4J956"/>
<sequence length="801" mass="89272">MSASAVHHHRSTTKQSHKSFKSRHSTKSSLKTKSKGKVDDLDTFTRKSPHQQMMSKMDRRNKNRQIAQNKHKDFIRETKIFDGRKGAPRIVAVVPLCEDGDAQAAIGQLKEVEGDIPEVGAITTSIERFKQKIQWIVVKRDLFSVLDACKVADFVVLLLSAKQEVDEHGELFLRGIEAQGISNTIPVAQYLETIEPAKRRPDVKKSLLSYISHFFPTLNKIYALESEQESSNIIRTLCTSTPKGIHWRDARSYLLADDVRWSEEEGLVIGGVVRGKGLKADRLVHIPGYGDFQIEKICEHPDSPKCADAMAIDTETSGPKVLDAPTASQDDLADLAPEEAHMSDIDIPDTISEAPTSMTTTSRKGVLLDDHHYFDDEVDEPVTTAPSRPRKLPKGTSSYQAAWILDDDIDSEDSGVEDNDEDMNMTFDYPPIRPEDGEEGFAPPAMTEIGTEFGDDAKSEMFLDPAPEQELQQIAEFRKSRATELAEDREFPDEIELHPNVLARERLSRYRGLKSLRTSPWEAEEDRPFQPADWDRLAKITDYKSAKNKLTREALVGGVPAGTKVQIYIRNGPAELANSSSTPSGKPLTIFSLLRHEHKQAVVNLSITPSSTLTTPIKSKDQLLIQVGPRRLLASPLYSQSNAAGKNNVTKFERFLIPGRTSIATFVGPLLWGGAPATYFQCPTESSPSSSSVWSMVGTGSFLSADQSRIIAKRIVLTGHPYKIHKKLVTVRYMFFNAEDVAWFKALPLFTKRGRSGFIKESLGTHGYFKATFDGRINPQDAVAISLYKRVFPRGSVEFRG</sequence>
<name>A0A3N4J956_9PEZI</name>
<feature type="compositionally biased region" description="Basic and acidic residues" evidence="5">
    <location>
        <begin position="36"/>
        <end position="45"/>
    </location>
</feature>
<evidence type="ECO:0000256" key="1">
    <source>
        <dbReference type="ARBA" id="ARBA00004604"/>
    </source>
</evidence>
<dbReference type="PANTHER" id="PTHR12858:SF1">
    <property type="entry name" value="PRE-RRNA-PROCESSING PROTEIN TSR1 HOMOLOG"/>
    <property type="match status" value="1"/>
</dbReference>
<dbReference type="InterPro" id="IPR039761">
    <property type="entry name" value="Bms1/Tsr1"/>
</dbReference>
<dbReference type="Pfam" id="PF08142">
    <property type="entry name" value="AARP2CN"/>
    <property type="match status" value="1"/>
</dbReference>